<feature type="transmembrane region" description="Helical" evidence="9">
    <location>
        <begin position="259"/>
        <end position="282"/>
    </location>
</feature>
<keyword evidence="4" id="KW-1003">Cell membrane</keyword>
<evidence type="ECO:0000256" key="1">
    <source>
        <dbReference type="ARBA" id="ARBA00004651"/>
    </source>
</evidence>
<keyword evidence="6 9" id="KW-0812">Transmembrane</keyword>
<evidence type="ECO:0000313" key="14">
    <source>
        <dbReference type="Proteomes" id="UP000318661"/>
    </source>
</evidence>
<proteinExistence type="inferred from homology"/>
<dbReference type="AlphaFoldDB" id="A0A537L4B9"/>
<dbReference type="PANTHER" id="PTHR32243">
    <property type="entry name" value="MALTOSE TRANSPORT SYSTEM PERMEASE-RELATED"/>
    <property type="match status" value="1"/>
</dbReference>
<keyword evidence="5" id="KW-0762">Sugar transport</keyword>
<dbReference type="Proteomes" id="UP000318661">
    <property type="component" value="Unassembled WGS sequence"/>
</dbReference>
<accession>A0A537L4B9</accession>
<evidence type="ECO:0000256" key="8">
    <source>
        <dbReference type="ARBA" id="ARBA00023136"/>
    </source>
</evidence>
<dbReference type="Pfam" id="PF00528">
    <property type="entry name" value="BPD_transp_1"/>
    <property type="match status" value="1"/>
</dbReference>
<reference evidence="13 14" key="1">
    <citation type="journal article" date="2019" name="Nat. Microbiol.">
        <title>Mediterranean grassland soil C-N compound turnover is dependent on rainfall and depth, and is mediated by genomically divergent microorganisms.</title>
        <authorList>
            <person name="Diamond S."/>
            <person name="Andeer P.F."/>
            <person name="Li Z."/>
            <person name="Crits-Christoph A."/>
            <person name="Burstein D."/>
            <person name="Anantharaman K."/>
            <person name="Lane K.R."/>
            <person name="Thomas B.C."/>
            <person name="Pan C."/>
            <person name="Northen T.R."/>
            <person name="Banfield J.F."/>
        </authorList>
    </citation>
    <scope>NUCLEOTIDE SEQUENCE [LARGE SCALE GENOMIC DNA]</scope>
    <source>
        <strain evidence="12">NP_1</strain>
        <strain evidence="11">NP_2</strain>
    </source>
</reference>
<dbReference type="Proteomes" id="UP000315217">
    <property type="component" value="Unassembled WGS sequence"/>
</dbReference>
<dbReference type="PROSITE" id="PS50928">
    <property type="entry name" value="ABC_TM1"/>
    <property type="match status" value="1"/>
</dbReference>
<evidence type="ECO:0000256" key="9">
    <source>
        <dbReference type="RuleBase" id="RU363032"/>
    </source>
</evidence>
<dbReference type="InterPro" id="IPR050901">
    <property type="entry name" value="BP-dep_ABC_trans_perm"/>
</dbReference>
<keyword evidence="3 9" id="KW-0813">Transport</keyword>
<dbReference type="GO" id="GO:0005886">
    <property type="term" value="C:plasma membrane"/>
    <property type="evidence" value="ECO:0007669"/>
    <property type="project" value="UniProtKB-SubCell"/>
</dbReference>
<dbReference type="PANTHER" id="PTHR32243:SF50">
    <property type="entry name" value="MALTOSE_MALTODEXTRIN TRANSPORT SYSTEM PERMEASE PROTEIN MALG"/>
    <property type="match status" value="1"/>
</dbReference>
<evidence type="ECO:0000259" key="10">
    <source>
        <dbReference type="PROSITE" id="PS50928"/>
    </source>
</evidence>
<sequence length="296" mass="32663">MSGAREMTPARLVRRLGFWLAAIALALWSLAPVYWIVVSSISTRIELYSVPYKHWIPRAPTLQNYVDVFTTGPKYRAGGFLPSATLLYSGVRNSLLVALLAAACLSLLASLAGYAFARLNFRGRSFLFFMMLLLVPLPVWVSLIALFQLMSVLGLIDTRLGLILLFVSYGAPLYVWLMQTYIRATPRDIEEAALIDGASRFRALRTVVLPVALPGLVSVFLVAFLTVWNAFLIPLIFTNSEAAQPLTVVLSLFIGQYEVAWEAMSAAAVVTMIPPILMALFFQHYVVRGLALGAVQ</sequence>
<feature type="transmembrane region" description="Helical" evidence="9">
    <location>
        <begin position="95"/>
        <end position="117"/>
    </location>
</feature>
<feature type="transmembrane region" description="Helical" evidence="9">
    <location>
        <begin position="16"/>
        <end position="37"/>
    </location>
</feature>
<comment type="subcellular location">
    <subcellularLocation>
        <location evidence="1 9">Cell membrane</location>
        <topology evidence="1 9">Multi-pass membrane protein</topology>
    </subcellularLocation>
</comment>
<evidence type="ECO:0000256" key="5">
    <source>
        <dbReference type="ARBA" id="ARBA00022597"/>
    </source>
</evidence>
<evidence type="ECO:0000256" key="4">
    <source>
        <dbReference type="ARBA" id="ARBA00022475"/>
    </source>
</evidence>
<dbReference type="InterPro" id="IPR035906">
    <property type="entry name" value="MetI-like_sf"/>
</dbReference>
<dbReference type="SUPFAM" id="SSF161098">
    <property type="entry name" value="MetI-like"/>
    <property type="match status" value="1"/>
</dbReference>
<evidence type="ECO:0000256" key="7">
    <source>
        <dbReference type="ARBA" id="ARBA00022989"/>
    </source>
</evidence>
<name>A0A537L4B9_9BACT</name>
<comment type="caution">
    <text evidence="11">The sequence shown here is derived from an EMBL/GenBank/DDBJ whole genome shotgun (WGS) entry which is preliminary data.</text>
</comment>
<keyword evidence="7 9" id="KW-1133">Transmembrane helix</keyword>
<evidence type="ECO:0000256" key="2">
    <source>
        <dbReference type="ARBA" id="ARBA00009047"/>
    </source>
</evidence>
<feature type="transmembrane region" description="Helical" evidence="9">
    <location>
        <begin position="159"/>
        <end position="177"/>
    </location>
</feature>
<evidence type="ECO:0000256" key="6">
    <source>
        <dbReference type="ARBA" id="ARBA00022692"/>
    </source>
</evidence>
<feature type="transmembrane region" description="Helical" evidence="9">
    <location>
        <begin position="126"/>
        <end position="147"/>
    </location>
</feature>
<dbReference type="EMBL" id="VBAJ01000293">
    <property type="protein sequence ID" value="TMJ02844.1"/>
    <property type="molecule type" value="Genomic_DNA"/>
</dbReference>
<protein>
    <submittedName>
        <fullName evidence="11">Carbohydrate ABC transporter permease</fullName>
    </submittedName>
</protein>
<comment type="similarity">
    <text evidence="2">Belongs to the binding-protein-dependent transport system permease family. MalFG subfamily.</text>
</comment>
<organism evidence="11 14">
    <name type="scientific">Candidatus Segetimicrobium genomatis</name>
    <dbReference type="NCBI Taxonomy" id="2569760"/>
    <lineage>
        <taxon>Bacteria</taxon>
        <taxon>Bacillati</taxon>
        <taxon>Candidatus Sysuimicrobiota</taxon>
        <taxon>Candidatus Sysuimicrobiia</taxon>
        <taxon>Candidatus Sysuimicrobiales</taxon>
        <taxon>Candidatus Segetimicrobiaceae</taxon>
        <taxon>Candidatus Segetimicrobium</taxon>
    </lineage>
</organism>
<gene>
    <name evidence="12" type="ORF">E6G98_07755</name>
    <name evidence="11" type="ORF">E6G99_11900</name>
</gene>
<evidence type="ECO:0000313" key="13">
    <source>
        <dbReference type="Proteomes" id="UP000315217"/>
    </source>
</evidence>
<dbReference type="Gene3D" id="1.10.3720.10">
    <property type="entry name" value="MetI-like"/>
    <property type="match status" value="1"/>
</dbReference>
<dbReference type="InterPro" id="IPR000515">
    <property type="entry name" value="MetI-like"/>
</dbReference>
<feature type="domain" description="ABC transmembrane type-1" evidence="10">
    <location>
        <begin position="91"/>
        <end position="282"/>
    </location>
</feature>
<dbReference type="EMBL" id="VBAI01000120">
    <property type="protein sequence ID" value="TMJ10329.1"/>
    <property type="molecule type" value="Genomic_DNA"/>
</dbReference>
<evidence type="ECO:0000313" key="12">
    <source>
        <dbReference type="EMBL" id="TMJ10329.1"/>
    </source>
</evidence>
<feature type="transmembrane region" description="Helical" evidence="9">
    <location>
        <begin position="207"/>
        <end position="231"/>
    </location>
</feature>
<evidence type="ECO:0000313" key="11">
    <source>
        <dbReference type="EMBL" id="TMJ02844.1"/>
    </source>
</evidence>
<dbReference type="GO" id="GO:0055085">
    <property type="term" value="P:transmembrane transport"/>
    <property type="evidence" value="ECO:0007669"/>
    <property type="project" value="InterPro"/>
</dbReference>
<keyword evidence="8 9" id="KW-0472">Membrane</keyword>
<evidence type="ECO:0000256" key="3">
    <source>
        <dbReference type="ARBA" id="ARBA00022448"/>
    </source>
</evidence>
<dbReference type="CDD" id="cd06261">
    <property type="entry name" value="TM_PBP2"/>
    <property type="match status" value="1"/>
</dbReference>